<dbReference type="AlphaFoldDB" id="Q39NM6"/>
<reference evidence="1" key="1">
    <citation type="submission" date="2009-01" db="EMBL/GenBank/DDBJ databases">
        <title>Complete sequence of chromosome 3 of Burkholderia sp. 383.</title>
        <authorList>
            <consortium name="US DOE Joint Genome Institute"/>
            <person name="Copeland A."/>
            <person name="Lucas S."/>
            <person name="Lapidus A."/>
            <person name="Barry K."/>
            <person name="Detter J.C."/>
            <person name="Glavina T."/>
            <person name="Hammon N."/>
            <person name="Israni S."/>
            <person name="Pitluck S."/>
            <person name="Chain P."/>
            <person name="Malfatti S."/>
            <person name="Shin M."/>
            <person name="Vergez L."/>
            <person name="Schmutz J."/>
            <person name="Larimer F."/>
            <person name="Land M."/>
            <person name="Kyrpides N."/>
            <person name="Lykidis A."/>
            <person name="Richardson P."/>
        </authorList>
    </citation>
    <scope>NUCLEOTIDE SEQUENCE</scope>
    <source>
        <strain evidence="1">383</strain>
    </source>
</reference>
<sequence>MESVAIGFFWTTSMPHLVVKRTVLVAMTIAYAACRADLPATRLTNKEATAALRAEIEMVAEEQGRVALGTCKPALNPRYKDQVACTLLVISQAGTSETQADFHWDGQKWVSTPSESQDILPFPDPLLADIHSWTKNIDQLEPHFLKN</sequence>
<dbReference type="HOGENOM" id="CLU_1764570_0_0_4"/>
<keyword evidence="2" id="KW-1185">Reference proteome</keyword>
<dbReference type="KEGG" id="bur:Bcep18194_C6894"/>
<evidence type="ECO:0000313" key="1">
    <source>
        <dbReference type="EMBL" id="ABB05940.1"/>
    </source>
</evidence>
<gene>
    <name evidence="1" type="ordered locus">Bcep18194_C6894</name>
</gene>
<dbReference type="EMBL" id="CP000150">
    <property type="protein sequence ID" value="ABB05940.1"/>
    <property type="molecule type" value="Genomic_DNA"/>
</dbReference>
<protein>
    <submittedName>
        <fullName evidence="1">Uncharacterized protein</fullName>
    </submittedName>
</protein>
<organism evidence="1 2">
    <name type="scientific">Burkholderia lata (strain ATCC 17760 / DSM 23089 / LMG 22485 / NCIMB 9086 / R18194 / 383)</name>
    <dbReference type="NCBI Taxonomy" id="482957"/>
    <lineage>
        <taxon>Bacteria</taxon>
        <taxon>Pseudomonadati</taxon>
        <taxon>Pseudomonadota</taxon>
        <taxon>Betaproteobacteria</taxon>
        <taxon>Burkholderiales</taxon>
        <taxon>Burkholderiaceae</taxon>
        <taxon>Burkholderia</taxon>
        <taxon>Burkholderia cepacia complex</taxon>
    </lineage>
</organism>
<evidence type="ECO:0000313" key="2">
    <source>
        <dbReference type="Proteomes" id="UP000002705"/>
    </source>
</evidence>
<name>Q39NM6_BURL3</name>
<dbReference type="PATRIC" id="fig|482957.22.peg.7429"/>
<accession>Q39NM6</accession>
<proteinExistence type="predicted"/>
<dbReference type="Proteomes" id="UP000002705">
    <property type="component" value="Chromosome 3"/>
</dbReference>